<evidence type="ECO:0000256" key="1">
    <source>
        <dbReference type="SAM" id="MobiDB-lite"/>
    </source>
</evidence>
<reference evidence="2" key="1">
    <citation type="submission" date="2023-03" db="EMBL/GenBank/DDBJ databases">
        <title>Massive genome expansion in bonnet fungi (Mycena s.s.) driven by repeated elements and novel gene families across ecological guilds.</title>
        <authorList>
            <consortium name="Lawrence Berkeley National Laboratory"/>
            <person name="Harder C.B."/>
            <person name="Miyauchi S."/>
            <person name="Viragh M."/>
            <person name="Kuo A."/>
            <person name="Thoen E."/>
            <person name="Andreopoulos B."/>
            <person name="Lu D."/>
            <person name="Skrede I."/>
            <person name="Drula E."/>
            <person name="Henrissat B."/>
            <person name="Morin E."/>
            <person name="Kohler A."/>
            <person name="Barry K."/>
            <person name="LaButti K."/>
            <person name="Morin E."/>
            <person name="Salamov A."/>
            <person name="Lipzen A."/>
            <person name="Mereny Z."/>
            <person name="Hegedus B."/>
            <person name="Baldrian P."/>
            <person name="Stursova M."/>
            <person name="Weitz H."/>
            <person name="Taylor A."/>
            <person name="Grigoriev I.V."/>
            <person name="Nagy L.G."/>
            <person name="Martin F."/>
            <person name="Kauserud H."/>
        </authorList>
    </citation>
    <scope>NUCLEOTIDE SEQUENCE</scope>
    <source>
        <strain evidence="2">CBHHK002</strain>
    </source>
</reference>
<organism evidence="2 3">
    <name type="scientific">Mycena albidolilacea</name>
    <dbReference type="NCBI Taxonomy" id="1033008"/>
    <lineage>
        <taxon>Eukaryota</taxon>
        <taxon>Fungi</taxon>
        <taxon>Dikarya</taxon>
        <taxon>Basidiomycota</taxon>
        <taxon>Agaricomycotina</taxon>
        <taxon>Agaricomycetes</taxon>
        <taxon>Agaricomycetidae</taxon>
        <taxon>Agaricales</taxon>
        <taxon>Marasmiineae</taxon>
        <taxon>Mycenaceae</taxon>
        <taxon>Mycena</taxon>
    </lineage>
</organism>
<accession>A0AAD7A9V5</accession>
<feature type="region of interest" description="Disordered" evidence="1">
    <location>
        <begin position="39"/>
        <end position="58"/>
    </location>
</feature>
<name>A0AAD7A9V5_9AGAR</name>
<feature type="non-terminal residue" evidence="2">
    <location>
        <position position="1"/>
    </location>
</feature>
<protein>
    <submittedName>
        <fullName evidence="2">Uncharacterized protein</fullName>
    </submittedName>
</protein>
<keyword evidence="3" id="KW-1185">Reference proteome</keyword>
<dbReference type="EMBL" id="JARIHO010000011">
    <property type="protein sequence ID" value="KAJ7353042.1"/>
    <property type="molecule type" value="Genomic_DNA"/>
</dbReference>
<evidence type="ECO:0000313" key="3">
    <source>
        <dbReference type="Proteomes" id="UP001218218"/>
    </source>
</evidence>
<evidence type="ECO:0000313" key="2">
    <source>
        <dbReference type="EMBL" id="KAJ7353042.1"/>
    </source>
</evidence>
<sequence>CTSLTSALPGKVSSPESARYEKQQGSYYSLTQSDLKPSCRASRTTADDVSHHRCCGQQ</sequence>
<feature type="region of interest" description="Disordered" evidence="1">
    <location>
        <begin position="1"/>
        <end position="29"/>
    </location>
</feature>
<gene>
    <name evidence="2" type="ORF">DFH08DRAFT_692185</name>
</gene>
<proteinExistence type="predicted"/>
<dbReference type="Proteomes" id="UP001218218">
    <property type="component" value="Unassembled WGS sequence"/>
</dbReference>
<comment type="caution">
    <text evidence="2">The sequence shown here is derived from an EMBL/GenBank/DDBJ whole genome shotgun (WGS) entry which is preliminary data.</text>
</comment>
<dbReference type="AlphaFoldDB" id="A0AAD7A9V5"/>